<accession>A0A1H7XZH2</accession>
<dbReference type="NCBIfam" id="NF006002">
    <property type="entry name" value="PRK08132.1"/>
    <property type="match status" value="1"/>
</dbReference>
<dbReference type="RefSeq" id="WP_091294909.1">
    <property type="nucleotide sequence ID" value="NZ_FOCE01000001.1"/>
</dbReference>
<name>A0A1H7XZH2_9RHOB</name>
<comment type="cofactor">
    <cofactor evidence="1">
        <name>FAD</name>
        <dbReference type="ChEBI" id="CHEBI:57692"/>
    </cofactor>
</comment>
<dbReference type="Proteomes" id="UP000198761">
    <property type="component" value="Unassembled WGS sequence"/>
</dbReference>
<gene>
    <name evidence="5" type="ORF">SAMN04488103_10113</name>
</gene>
<dbReference type="PRINTS" id="PR00420">
    <property type="entry name" value="RNGMNOXGNASE"/>
</dbReference>
<sequence>MKDLVPERYALAFRLYPYARSPDQDTPAPPRHPVVIVGGGPIGLATALDLGRRGVPVVVLDDHEGVGLGSRALCFSKRTLEICDRLGAARPMLEKGVQWNLGKVFHDDRLLYEFNLLPEGGHGFPAFINLQQPWFERFLHDAIVAAQAAGAPIQIRGRNRVEAVTPAADHVALDVMTPEGPYRLEADWLIACDGARSSLRNMLGLGFDGRVFEDNFLIADVKMKADFPTERWFWFEPHFKSGDSALLHKQPDDLWRIDFQLGWNIDRAKELQPANIRARVDAMLGTGVDYALDWCSIYTFQCRRMERFRHGRVLFAGDAAHQVSPFGARGANSGIQDADNLGWKLALVLAGRAPETLLDSYEAERVQAADENILNSTRATDFITPKTAVSKLFRNAVLELAETLPFARSLVNSGRLSLPCTYDGSALNGPDCAQMPARSRPGSPCPDAPTPEGWLLNRLAPGFTLLTVDATAPDSLAAHGVQVPRLALATTPELRDRYLGSAPGAVYLIRPDQHVAARWATYDAAAVTAALARAIGKEGSC</sequence>
<dbReference type="Gene3D" id="3.50.50.60">
    <property type="entry name" value="FAD/NAD(P)-binding domain"/>
    <property type="match status" value="1"/>
</dbReference>
<organism evidence="5 6">
    <name type="scientific">Gemmobacter aquatilis</name>
    <dbReference type="NCBI Taxonomy" id="933059"/>
    <lineage>
        <taxon>Bacteria</taxon>
        <taxon>Pseudomonadati</taxon>
        <taxon>Pseudomonadota</taxon>
        <taxon>Alphaproteobacteria</taxon>
        <taxon>Rhodobacterales</taxon>
        <taxon>Paracoccaceae</taxon>
        <taxon>Gemmobacter</taxon>
    </lineage>
</organism>
<keyword evidence="3" id="KW-0274">FAD</keyword>
<dbReference type="PANTHER" id="PTHR43004">
    <property type="entry name" value="TRK SYSTEM POTASSIUM UPTAKE PROTEIN"/>
    <property type="match status" value="1"/>
</dbReference>
<keyword evidence="6" id="KW-1185">Reference proteome</keyword>
<feature type="domain" description="FAD-binding" evidence="4">
    <location>
        <begin position="33"/>
        <end position="372"/>
    </location>
</feature>
<dbReference type="SUPFAM" id="SSF51905">
    <property type="entry name" value="FAD/NAD(P)-binding domain"/>
    <property type="match status" value="1"/>
</dbReference>
<dbReference type="InterPro" id="IPR002938">
    <property type="entry name" value="FAD-bd"/>
</dbReference>
<dbReference type="Gene3D" id="3.30.70.2450">
    <property type="match status" value="1"/>
</dbReference>
<dbReference type="InterPro" id="IPR036188">
    <property type="entry name" value="FAD/NAD-bd_sf"/>
</dbReference>
<dbReference type="GO" id="GO:0016709">
    <property type="term" value="F:oxidoreductase activity, acting on paired donors, with incorporation or reduction of molecular oxygen, NAD(P)H as one donor, and incorporation of one atom of oxygen"/>
    <property type="evidence" value="ECO:0007669"/>
    <property type="project" value="UniProtKB-ARBA"/>
</dbReference>
<dbReference type="STRING" id="933059.SAMN04488103_10113"/>
<protein>
    <submittedName>
        <fullName evidence="5">3-(3-hydroxy-phenyl)propionate hydroxylase</fullName>
    </submittedName>
</protein>
<dbReference type="GO" id="GO:0071949">
    <property type="term" value="F:FAD binding"/>
    <property type="evidence" value="ECO:0007669"/>
    <property type="project" value="InterPro"/>
</dbReference>
<evidence type="ECO:0000256" key="2">
    <source>
        <dbReference type="ARBA" id="ARBA00022630"/>
    </source>
</evidence>
<evidence type="ECO:0000256" key="1">
    <source>
        <dbReference type="ARBA" id="ARBA00001974"/>
    </source>
</evidence>
<dbReference type="AlphaFoldDB" id="A0A1H7XZH2"/>
<evidence type="ECO:0000256" key="3">
    <source>
        <dbReference type="ARBA" id="ARBA00022827"/>
    </source>
</evidence>
<evidence type="ECO:0000313" key="6">
    <source>
        <dbReference type="Proteomes" id="UP000198761"/>
    </source>
</evidence>
<dbReference type="OrthoDB" id="9791689at2"/>
<evidence type="ECO:0000259" key="4">
    <source>
        <dbReference type="Pfam" id="PF01494"/>
    </source>
</evidence>
<dbReference type="EMBL" id="FOCE01000001">
    <property type="protein sequence ID" value="SEM39220.1"/>
    <property type="molecule type" value="Genomic_DNA"/>
</dbReference>
<dbReference type="InterPro" id="IPR050641">
    <property type="entry name" value="RIFMO-like"/>
</dbReference>
<dbReference type="Gene3D" id="3.40.30.120">
    <property type="match status" value="1"/>
</dbReference>
<proteinExistence type="predicted"/>
<keyword evidence="2" id="KW-0285">Flavoprotein</keyword>
<reference evidence="5 6" key="1">
    <citation type="submission" date="2016-10" db="EMBL/GenBank/DDBJ databases">
        <authorList>
            <person name="de Groot N.N."/>
        </authorList>
    </citation>
    <scope>NUCLEOTIDE SEQUENCE [LARGE SCALE GENOMIC DNA]</scope>
    <source>
        <strain evidence="5 6">DSM 3857</strain>
    </source>
</reference>
<evidence type="ECO:0000313" key="5">
    <source>
        <dbReference type="EMBL" id="SEM39220.1"/>
    </source>
</evidence>
<dbReference type="PANTHER" id="PTHR43004:SF19">
    <property type="entry name" value="BINDING MONOOXYGENASE, PUTATIVE (JCVI)-RELATED"/>
    <property type="match status" value="1"/>
</dbReference>
<dbReference type="Pfam" id="PF01494">
    <property type="entry name" value="FAD_binding_3"/>
    <property type="match status" value="1"/>
</dbReference>